<organism evidence="7 8">
    <name type="scientific">Bugula neritina</name>
    <name type="common">Brown bryozoan</name>
    <name type="synonym">Sertularia neritina</name>
    <dbReference type="NCBI Taxonomy" id="10212"/>
    <lineage>
        <taxon>Eukaryota</taxon>
        <taxon>Metazoa</taxon>
        <taxon>Spiralia</taxon>
        <taxon>Lophotrochozoa</taxon>
        <taxon>Bryozoa</taxon>
        <taxon>Gymnolaemata</taxon>
        <taxon>Cheilostomatida</taxon>
        <taxon>Flustrina</taxon>
        <taxon>Buguloidea</taxon>
        <taxon>Bugulidae</taxon>
        <taxon>Bugula</taxon>
    </lineage>
</organism>
<evidence type="ECO:0000256" key="1">
    <source>
        <dbReference type="ARBA" id="ARBA00004127"/>
    </source>
</evidence>
<dbReference type="SUPFAM" id="SSF52540">
    <property type="entry name" value="P-loop containing nucleoside triphosphate hydrolases"/>
    <property type="match status" value="1"/>
</dbReference>
<dbReference type="AlphaFoldDB" id="A0A7J7KL46"/>
<dbReference type="EMBL" id="VXIV02000370">
    <property type="protein sequence ID" value="KAF6038714.1"/>
    <property type="molecule type" value="Genomic_DNA"/>
</dbReference>
<dbReference type="PANTHER" id="PTHR24223:SF443">
    <property type="entry name" value="MULTIDRUG-RESISTANCE LIKE PROTEIN 1, ISOFORM I"/>
    <property type="match status" value="1"/>
</dbReference>
<evidence type="ECO:0000256" key="3">
    <source>
        <dbReference type="ARBA" id="ARBA00022741"/>
    </source>
</evidence>
<dbReference type="PROSITE" id="PS00211">
    <property type="entry name" value="ABC_TRANSPORTER_1"/>
    <property type="match status" value="1"/>
</dbReference>
<evidence type="ECO:0000259" key="6">
    <source>
        <dbReference type="PROSITE" id="PS50893"/>
    </source>
</evidence>
<name>A0A7J7KL46_BUGNE</name>
<dbReference type="Gene3D" id="3.40.50.300">
    <property type="entry name" value="P-loop containing nucleotide triphosphate hydrolases"/>
    <property type="match status" value="1"/>
</dbReference>
<protein>
    <submittedName>
        <fullName evidence="7">YOR1</fullName>
    </submittedName>
</protein>
<accession>A0A7J7KL46</accession>
<reference evidence="7" key="1">
    <citation type="submission" date="2020-06" db="EMBL/GenBank/DDBJ databases">
        <title>Draft genome of Bugula neritina, a colonial animal packing powerful symbionts and potential medicines.</title>
        <authorList>
            <person name="Rayko M."/>
        </authorList>
    </citation>
    <scope>NUCLEOTIDE SEQUENCE [LARGE SCALE GENOMIC DNA]</scope>
    <source>
        <strain evidence="7">Kwan_BN1</strain>
    </source>
</reference>
<dbReference type="OrthoDB" id="6500128at2759"/>
<evidence type="ECO:0000256" key="2">
    <source>
        <dbReference type="ARBA" id="ARBA00022737"/>
    </source>
</evidence>
<dbReference type="Proteomes" id="UP000593567">
    <property type="component" value="Unassembled WGS sequence"/>
</dbReference>
<dbReference type="InterPro" id="IPR050173">
    <property type="entry name" value="ABC_transporter_C-like"/>
</dbReference>
<evidence type="ECO:0000313" key="8">
    <source>
        <dbReference type="Proteomes" id="UP000593567"/>
    </source>
</evidence>
<comment type="caution">
    <text evidence="7">The sequence shown here is derived from an EMBL/GenBank/DDBJ whole genome shotgun (WGS) entry which is preliminary data.</text>
</comment>
<evidence type="ECO:0000313" key="7">
    <source>
        <dbReference type="EMBL" id="KAF6038714.1"/>
    </source>
</evidence>
<feature type="region of interest" description="Disordered" evidence="5">
    <location>
        <begin position="1"/>
        <end position="32"/>
    </location>
</feature>
<evidence type="ECO:0000256" key="4">
    <source>
        <dbReference type="ARBA" id="ARBA00022840"/>
    </source>
</evidence>
<feature type="domain" description="ABC transporter" evidence="6">
    <location>
        <begin position="42"/>
        <end position="214"/>
    </location>
</feature>
<dbReference type="GO" id="GO:0005524">
    <property type="term" value="F:ATP binding"/>
    <property type="evidence" value="ECO:0007669"/>
    <property type="project" value="UniProtKB-KW"/>
</dbReference>
<dbReference type="InterPro" id="IPR027417">
    <property type="entry name" value="P-loop_NTPase"/>
</dbReference>
<comment type="subcellular location">
    <subcellularLocation>
        <location evidence="1">Endomembrane system</location>
        <topology evidence="1">Multi-pass membrane protein</topology>
    </subcellularLocation>
</comment>
<dbReference type="InterPro" id="IPR003439">
    <property type="entry name" value="ABC_transporter-like_ATP-bd"/>
</dbReference>
<gene>
    <name evidence="7" type="ORF">EB796_002984</name>
</gene>
<dbReference type="GO" id="GO:0042626">
    <property type="term" value="F:ATPase-coupled transmembrane transporter activity"/>
    <property type="evidence" value="ECO:0007669"/>
    <property type="project" value="TreeGrafter"/>
</dbReference>
<dbReference type="CDD" id="cd03250">
    <property type="entry name" value="ABCC_MRP_domain1"/>
    <property type="match status" value="1"/>
</dbReference>
<keyword evidence="8" id="KW-1185">Reference proteome</keyword>
<dbReference type="InterPro" id="IPR017871">
    <property type="entry name" value="ABC_transporter-like_CS"/>
</dbReference>
<dbReference type="PROSITE" id="PS50893">
    <property type="entry name" value="ABC_TRANSPORTER_2"/>
    <property type="match status" value="1"/>
</dbReference>
<sequence>MIVESDKQTGPINTEVITNKQDMADKKNGGYMYNEDEKDLLLESESSEDSMESSSGNTIITLHGITLSLAKGELLGICGAVGSGKTSIIQAILGMMRKENGEMALNKDMNIAYVPQQAWIMNATARDNILFGKEFDAEKYMYWKIVEACALLSDFKQLPAGDQTEIGERGINLSGGQKQRISLARAVYSNADLFLLDDPCQQLMHMLDNIYSHIA</sequence>
<dbReference type="GO" id="GO:0016020">
    <property type="term" value="C:membrane"/>
    <property type="evidence" value="ECO:0007669"/>
    <property type="project" value="TreeGrafter"/>
</dbReference>
<keyword evidence="3" id="KW-0547">Nucleotide-binding</keyword>
<evidence type="ECO:0000256" key="5">
    <source>
        <dbReference type="SAM" id="MobiDB-lite"/>
    </source>
</evidence>
<dbReference type="GO" id="GO:0012505">
    <property type="term" value="C:endomembrane system"/>
    <property type="evidence" value="ECO:0007669"/>
    <property type="project" value="UniProtKB-SubCell"/>
</dbReference>
<keyword evidence="4" id="KW-0067">ATP-binding</keyword>
<dbReference type="PANTHER" id="PTHR24223">
    <property type="entry name" value="ATP-BINDING CASSETTE SUB-FAMILY C"/>
    <property type="match status" value="1"/>
</dbReference>
<proteinExistence type="predicted"/>
<keyword evidence="2" id="KW-0677">Repeat</keyword>
<dbReference type="Pfam" id="PF00005">
    <property type="entry name" value="ABC_tran"/>
    <property type="match status" value="1"/>
</dbReference>
<feature type="compositionally biased region" description="Polar residues" evidence="5">
    <location>
        <begin position="8"/>
        <end position="21"/>
    </location>
</feature>
<dbReference type="GO" id="GO:0016887">
    <property type="term" value="F:ATP hydrolysis activity"/>
    <property type="evidence" value="ECO:0007669"/>
    <property type="project" value="InterPro"/>
</dbReference>